<evidence type="ECO:0000256" key="6">
    <source>
        <dbReference type="ARBA" id="ARBA00023136"/>
    </source>
</evidence>
<dbReference type="InterPro" id="IPR050366">
    <property type="entry name" value="BP-dependent_transpt_permease"/>
</dbReference>
<keyword evidence="4 7" id="KW-0812">Transmembrane</keyword>
<comment type="subcellular location">
    <subcellularLocation>
        <location evidence="1">Cell membrane</location>
        <topology evidence="1">Multi-pass membrane protein</topology>
    </subcellularLocation>
</comment>
<dbReference type="PANTHER" id="PTHR43386:SF1">
    <property type="entry name" value="D,D-DIPEPTIDE TRANSPORT SYSTEM PERMEASE PROTEIN DDPC-RELATED"/>
    <property type="match status" value="1"/>
</dbReference>
<dbReference type="InterPro" id="IPR035906">
    <property type="entry name" value="MetI-like_sf"/>
</dbReference>
<evidence type="ECO:0000259" key="8">
    <source>
        <dbReference type="PROSITE" id="PS50928"/>
    </source>
</evidence>
<accession>A0A0F9WRF4</accession>
<evidence type="ECO:0000256" key="2">
    <source>
        <dbReference type="ARBA" id="ARBA00022448"/>
    </source>
</evidence>
<feature type="transmembrane region" description="Helical" evidence="7">
    <location>
        <begin position="274"/>
        <end position="301"/>
    </location>
</feature>
<dbReference type="InterPro" id="IPR000515">
    <property type="entry name" value="MetI-like"/>
</dbReference>
<dbReference type="GO" id="GO:0005886">
    <property type="term" value="C:plasma membrane"/>
    <property type="evidence" value="ECO:0007669"/>
    <property type="project" value="UniProtKB-SubCell"/>
</dbReference>
<feature type="transmembrane region" description="Helical" evidence="7">
    <location>
        <begin position="87"/>
        <end position="112"/>
    </location>
</feature>
<evidence type="ECO:0000256" key="4">
    <source>
        <dbReference type="ARBA" id="ARBA00022692"/>
    </source>
</evidence>
<keyword evidence="6 7" id="KW-0472">Membrane</keyword>
<organism evidence="9">
    <name type="scientific">marine sediment metagenome</name>
    <dbReference type="NCBI Taxonomy" id="412755"/>
    <lineage>
        <taxon>unclassified sequences</taxon>
        <taxon>metagenomes</taxon>
        <taxon>ecological metagenomes</taxon>
    </lineage>
</organism>
<dbReference type="SUPFAM" id="SSF161098">
    <property type="entry name" value="MetI-like"/>
    <property type="match status" value="1"/>
</dbReference>
<feature type="transmembrane region" description="Helical" evidence="7">
    <location>
        <begin position="199"/>
        <end position="217"/>
    </location>
</feature>
<dbReference type="PANTHER" id="PTHR43386">
    <property type="entry name" value="OLIGOPEPTIDE TRANSPORT SYSTEM PERMEASE PROTEIN APPC"/>
    <property type="match status" value="1"/>
</dbReference>
<protein>
    <recommendedName>
        <fullName evidence="8">ABC transmembrane type-1 domain-containing protein</fullName>
    </recommendedName>
</protein>
<feature type="domain" description="ABC transmembrane type-1" evidence="8">
    <location>
        <begin position="157"/>
        <end position="344"/>
    </location>
</feature>
<dbReference type="GO" id="GO:0055085">
    <property type="term" value="P:transmembrane transport"/>
    <property type="evidence" value="ECO:0007669"/>
    <property type="project" value="InterPro"/>
</dbReference>
<evidence type="ECO:0000256" key="3">
    <source>
        <dbReference type="ARBA" id="ARBA00022475"/>
    </source>
</evidence>
<dbReference type="Gene3D" id="1.10.3720.10">
    <property type="entry name" value="MetI-like"/>
    <property type="match status" value="1"/>
</dbReference>
<evidence type="ECO:0000313" key="9">
    <source>
        <dbReference type="EMBL" id="KKN81323.1"/>
    </source>
</evidence>
<feature type="transmembrane region" description="Helical" evidence="7">
    <location>
        <begin position="164"/>
        <end position="187"/>
    </location>
</feature>
<dbReference type="CDD" id="cd06261">
    <property type="entry name" value="TM_PBP2"/>
    <property type="match status" value="1"/>
</dbReference>
<evidence type="ECO:0000256" key="7">
    <source>
        <dbReference type="SAM" id="Phobius"/>
    </source>
</evidence>
<dbReference type="EMBL" id="LAZR01000216">
    <property type="protein sequence ID" value="KKN81323.1"/>
    <property type="molecule type" value="Genomic_DNA"/>
</dbReference>
<feature type="transmembrane region" description="Helical" evidence="7">
    <location>
        <begin position="321"/>
        <end position="344"/>
    </location>
</feature>
<dbReference type="PROSITE" id="PS50928">
    <property type="entry name" value="ABC_TM1"/>
    <property type="match status" value="1"/>
</dbReference>
<dbReference type="Pfam" id="PF00528">
    <property type="entry name" value="BPD_transp_1"/>
    <property type="match status" value="1"/>
</dbReference>
<reference evidence="9" key="1">
    <citation type="journal article" date="2015" name="Nature">
        <title>Complex archaea that bridge the gap between prokaryotes and eukaryotes.</title>
        <authorList>
            <person name="Spang A."/>
            <person name="Saw J.H."/>
            <person name="Jorgensen S.L."/>
            <person name="Zaremba-Niedzwiedzka K."/>
            <person name="Martijn J."/>
            <person name="Lind A.E."/>
            <person name="van Eijk R."/>
            <person name="Schleper C."/>
            <person name="Guy L."/>
            <person name="Ettema T.J."/>
        </authorList>
    </citation>
    <scope>NUCLEOTIDE SEQUENCE</scope>
</reference>
<dbReference type="AlphaFoldDB" id="A0A0F9WRF4"/>
<keyword evidence="3" id="KW-1003">Cell membrane</keyword>
<comment type="caution">
    <text evidence="9">The sequence shown here is derived from an EMBL/GenBank/DDBJ whole genome shotgun (WGS) entry which is preliminary data.</text>
</comment>
<sequence>MLLILLLILESFIKNRIKLKIVINLTESPLEKSEMNEFLRSDQPTGKNRISRLLKFYIIPGWRDPEYTRKEFKIGEIKSKRRLFRRLLKPLTIIGILLILFIVFLAVFSPWLTIYPIEELSNGYHAPFDLYSPPSPLHPLGTTNYGYDVYGRIIWGARTAVTAAAIPALISTLGGLVVGTISAYFGGKVDSIIMRFSDFWFALPQFIIIIIISPMMGQDLYNLLLLFGIFGIPGSARWIRTLVLQVRHNTYVKAAIAGGAVKFKVMFKHILPNAISPVIISFFGSMGGAVLAFAGIAFLNLGDQKVADWGTDINYGMGHLLAPWTIVWPGLFLSLTVIGFMLIGDGLRDALDPRLHL</sequence>
<keyword evidence="2" id="KW-0813">Transport</keyword>
<gene>
    <name evidence="9" type="ORF">LCGC14_0320700</name>
</gene>
<keyword evidence="5 7" id="KW-1133">Transmembrane helix</keyword>
<name>A0A0F9WRF4_9ZZZZ</name>
<feature type="transmembrane region" description="Helical" evidence="7">
    <location>
        <begin position="223"/>
        <end position="239"/>
    </location>
</feature>
<proteinExistence type="predicted"/>
<evidence type="ECO:0000256" key="1">
    <source>
        <dbReference type="ARBA" id="ARBA00004651"/>
    </source>
</evidence>
<evidence type="ECO:0000256" key="5">
    <source>
        <dbReference type="ARBA" id="ARBA00022989"/>
    </source>
</evidence>